<sequence length="444" mass="48519">MKKIILIFLITSSFLLSIKKETVYAANECTFTFDAVRKDGSIIPGPGPFASDETQSIKYTINLPNTGRYKIWADSGFVRGPYQPKEDYHEIFSNTKTLSGTINNLEQRDNAPWNGGLHKLNLEISRGGQGLNEKWQKYGSGSCDNMTYQIVPGNQGKETTTDCAWNFNPRTNITSSTPISISVTSNNQNVYSPSFNVSNSEKESYSSNASQNGNNINTTLNSLSDGVYTLTLNFYDKDPSFMCPEYSVDPCETAKQLSCSTKFTVCDKDGEGKPCGWLTPTPTPSIDPICSETTRNDSCSGKYYTACPDCQGFTKSQQSSLTIHPLNPICAVIPDSDPSKSKCVNCVDSKHYAWTAIGCIPTDVSAILKDYVFVYGTGLAGGIAFLYFLYGAFLILTSMGSAEKINEGKEIMISAVSGLILIIFSVFLLGIIGVDILRIPGFTK</sequence>
<proteinExistence type="predicted"/>
<reference evidence="3 4" key="1">
    <citation type="journal article" date="2015" name="Nature">
        <title>rRNA introns, odd ribosomes, and small enigmatic genomes across a large radiation of phyla.</title>
        <authorList>
            <person name="Brown C.T."/>
            <person name="Hug L.A."/>
            <person name="Thomas B.C."/>
            <person name="Sharon I."/>
            <person name="Castelle C.J."/>
            <person name="Singh A."/>
            <person name="Wilkins M.J."/>
            <person name="Williams K.H."/>
            <person name="Banfield J.F."/>
        </authorList>
    </citation>
    <scope>NUCLEOTIDE SEQUENCE [LARGE SCALE GENOMIC DNA]</scope>
</reference>
<protein>
    <submittedName>
        <fullName evidence="3">Uncharacterized protein</fullName>
    </submittedName>
</protein>
<dbReference type="EMBL" id="LBXN01000012">
    <property type="protein sequence ID" value="KKR33724.1"/>
    <property type="molecule type" value="Genomic_DNA"/>
</dbReference>
<gene>
    <name evidence="3" type="ORF">UT63_C0012G0003</name>
</gene>
<keyword evidence="2" id="KW-0472">Membrane</keyword>
<feature type="region of interest" description="Disordered" evidence="1">
    <location>
        <begin position="194"/>
        <end position="213"/>
    </location>
</feature>
<evidence type="ECO:0000313" key="3">
    <source>
        <dbReference type="EMBL" id="KKR33724.1"/>
    </source>
</evidence>
<evidence type="ECO:0000256" key="1">
    <source>
        <dbReference type="SAM" id="MobiDB-lite"/>
    </source>
</evidence>
<comment type="caution">
    <text evidence="3">The sequence shown here is derived from an EMBL/GenBank/DDBJ whole genome shotgun (WGS) entry which is preliminary data.</text>
</comment>
<feature type="transmembrane region" description="Helical" evidence="2">
    <location>
        <begin position="411"/>
        <end position="434"/>
    </location>
</feature>
<dbReference type="AlphaFoldDB" id="A0A0G0Q071"/>
<keyword evidence="2" id="KW-0812">Transmembrane</keyword>
<evidence type="ECO:0000256" key="2">
    <source>
        <dbReference type="SAM" id="Phobius"/>
    </source>
</evidence>
<feature type="transmembrane region" description="Helical" evidence="2">
    <location>
        <begin position="372"/>
        <end position="399"/>
    </location>
</feature>
<accession>A0A0G0Q071</accession>
<name>A0A0G0Q071_9BACT</name>
<dbReference type="Proteomes" id="UP000034539">
    <property type="component" value="Unassembled WGS sequence"/>
</dbReference>
<keyword evidence="2" id="KW-1133">Transmembrane helix</keyword>
<organism evidence="3 4">
    <name type="scientific">Candidatus Gottesmanbacteria bacterium GW2011_GWC2_39_8</name>
    <dbReference type="NCBI Taxonomy" id="1618450"/>
    <lineage>
        <taxon>Bacteria</taxon>
        <taxon>Candidatus Gottesmaniibacteriota</taxon>
    </lineage>
</organism>
<evidence type="ECO:0000313" key="4">
    <source>
        <dbReference type="Proteomes" id="UP000034539"/>
    </source>
</evidence>